<name>A0ABP9X664_9CHLR</name>
<reference evidence="2 3" key="1">
    <citation type="submission" date="2024-02" db="EMBL/GenBank/DDBJ databases">
        <title>Herpetosiphon gulosus NBRC 112829.</title>
        <authorList>
            <person name="Ichikawa N."/>
            <person name="Katano-Makiyama Y."/>
            <person name="Hidaka K."/>
        </authorList>
    </citation>
    <scope>NUCLEOTIDE SEQUENCE [LARGE SCALE GENOMIC DNA]</scope>
    <source>
        <strain evidence="2 3">NBRC 112829</strain>
    </source>
</reference>
<dbReference type="RefSeq" id="WP_345723592.1">
    <property type="nucleotide sequence ID" value="NZ_BAABRU010000014.1"/>
</dbReference>
<dbReference type="EMBL" id="BAABRU010000014">
    <property type="protein sequence ID" value="GAA5530005.1"/>
    <property type="molecule type" value="Genomic_DNA"/>
</dbReference>
<evidence type="ECO:0000313" key="2">
    <source>
        <dbReference type="EMBL" id="GAA5530005.1"/>
    </source>
</evidence>
<evidence type="ECO:0000256" key="1">
    <source>
        <dbReference type="SAM" id="Phobius"/>
    </source>
</evidence>
<gene>
    <name evidence="2" type="ORF">Hgul01_03819</name>
</gene>
<evidence type="ECO:0008006" key="4">
    <source>
        <dbReference type="Google" id="ProtNLM"/>
    </source>
</evidence>
<feature type="transmembrane region" description="Helical" evidence="1">
    <location>
        <begin position="38"/>
        <end position="58"/>
    </location>
</feature>
<keyword evidence="3" id="KW-1185">Reference proteome</keyword>
<keyword evidence="1" id="KW-0812">Transmembrane</keyword>
<accession>A0ABP9X664</accession>
<evidence type="ECO:0000313" key="3">
    <source>
        <dbReference type="Proteomes" id="UP001428290"/>
    </source>
</evidence>
<proteinExistence type="predicted"/>
<sequence length="186" mass="22075">MQPTELNYQLNFNDYQEANLSIFKHIPKYQEALNLNRYYVLLFYVLGIGMLAFFVAALFQFDRLSVWLIVFGLILIGIWVIYTNRDMREFTLDYFKKNYQLEKPNFESPVRLTVYPTYVQQINEFSSVEFKWLFIQAILDEAEHIILVTHNNRVVVIPKRAFKSPADQQIALQQFAQYHADAQLAE</sequence>
<dbReference type="Proteomes" id="UP001428290">
    <property type="component" value="Unassembled WGS sequence"/>
</dbReference>
<keyword evidence="1" id="KW-1133">Transmembrane helix</keyword>
<comment type="caution">
    <text evidence="2">The sequence shown here is derived from an EMBL/GenBank/DDBJ whole genome shotgun (WGS) entry which is preliminary data.</text>
</comment>
<feature type="transmembrane region" description="Helical" evidence="1">
    <location>
        <begin position="64"/>
        <end position="82"/>
    </location>
</feature>
<keyword evidence="1" id="KW-0472">Membrane</keyword>
<organism evidence="2 3">
    <name type="scientific">Herpetosiphon gulosus</name>
    <dbReference type="NCBI Taxonomy" id="1973496"/>
    <lineage>
        <taxon>Bacteria</taxon>
        <taxon>Bacillati</taxon>
        <taxon>Chloroflexota</taxon>
        <taxon>Chloroflexia</taxon>
        <taxon>Herpetosiphonales</taxon>
        <taxon>Herpetosiphonaceae</taxon>
        <taxon>Herpetosiphon</taxon>
    </lineage>
</organism>
<protein>
    <recommendedName>
        <fullName evidence="4">YcxB-like protein domain-containing protein</fullName>
    </recommendedName>
</protein>